<sequence length="1021" mass="113321">MGNAQDIPNSFRRTVVSLHYRESPFSGDDDEVSQLCRTIFCTRLTADEFACYWTAEDVRQLRLYHPNRLATILLLAMRQLEDFVAISSDPNEKWGNDNPLQHPVRKSNFSGSGATSGITEESPRWSAKRRPPVDFTAAINALRLIAGSLPYCFEDIDLLRAVVQSDEEEASKDELNVIITSQRTRELMGMDDRTESPLAAGFAHHFFVQGGKCFMNNEPGAHRCFYADLLDEEKPNPPTTPLGFRLVELLVKLFFVPKFSQMEPMKMAPSMMEELRGSLAYDLKLLSLTRALVPQNFGSTEDINEDDECWMFSFEGTYVKEARSLVLRAILLTISVPIFYTPSCLSDAQSREPQGNESSCSHESSGVMYEEVSDVMLSGLFDVNERPLLVKFFVLLLHVVRCCPKWPVTVPSLRGMWAARPTLTADNVDVLSHSLAILAAGFYTGPYVASQRYVHRGEKPVRVPSVLYGIMHQVIGSNFVPWKILQGTGLEGIPASPVVADPYEVGSSGMGCSSATKEPHDCDGLPDYARSFADGVLALLEAPLIAGSSSIPKPEAPCSSLGLHLMLWLLQHSEAAINAVGRKPRLLLVLVQTIHVVGTQYPSYLGEGQIALLCFLRLLRHQPFLRLLLEHLPTDGDADLTREGKVNATQFLRELRVAMPTLPNKLVITSNMSPDKRRQIEWQSDEVLCIRTYCDVLVLTLCYVVAPGSPSWFSNLHRTAVEVLHTLQVYLPKATGRFPLDVLSEHIVFEVAGSFNHICSPRVLMTGADARLACFNMIKAVSFMLEAAIAHINGGSGAALLKNQEHEDVECKGGESNIVALLWLLVTQGGLSELTKHIQTQLDSKTKAAAGGSSYAEPCSGKLGDGTGVGVLKELLHSDEFNFLRRVTNEVAQKLKDALEDSSGRGNGTEKTTEVDIEPCHEGERWMKSSGKRLWFERDDKLFQKVLEVGSSVVNEKEQERREKGRLGGEFVTSPVALREASVPFEGAAKRWLLRQLWVQVHRLNTGPPVFDFRTATIIRE</sequence>
<dbReference type="RefSeq" id="XP_011776541.1">
    <property type="nucleotide sequence ID" value="XM_011778239.1"/>
</dbReference>
<organism evidence="2 3">
    <name type="scientific">Trypanosoma brucei gambiense (strain MHOM/CI/86/DAL972)</name>
    <dbReference type="NCBI Taxonomy" id="679716"/>
    <lineage>
        <taxon>Eukaryota</taxon>
        <taxon>Discoba</taxon>
        <taxon>Euglenozoa</taxon>
        <taxon>Kinetoplastea</taxon>
        <taxon>Metakinetoplastina</taxon>
        <taxon>Trypanosomatida</taxon>
        <taxon>Trypanosomatidae</taxon>
        <taxon>Trypanosoma</taxon>
    </lineage>
</organism>
<accession>C9ZXX6</accession>
<dbReference type="EMBL" id="FN554972">
    <property type="protein sequence ID" value="CBH14271.1"/>
    <property type="molecule type" value="Genomic_DNA"/>
</dbReference>
<reference evidence="3" key="1">
    <citation type="journal article" date="2010" name="PLoS Negl. Trop. Dis.">
        <title>The genome sequence of Trypanosoma brucei gambiense, causative agent of chronic human african trypanosomiasis.</title>
        <authorList>
            <person name="Jackson A.P."/>
            <person name="Sanders M."/>
            <person name="Berry A."/>
            <person name="McQuillan J."/>
            <person name="Aslett M.A."/>
            <person name="Quail M.A."/>
            <person name="Chukualim B."/>
            <person name="Capewell P."/>
            <person name="MacLeod A."/>
            <person name="Melville S.E."/>
            <person name="Gibson W."/>
            <person name="Barry J.D."/>
            <person name="Berriman M."/>
            <person name="Hertz-Fowler C."/>
        </authorList>
    </citation>
    <scope>NUCLEOTIDE SEQUENCE [LARGE SCALE GENOMIC DNA]</scope>
    <source>
        <strain evidence="3">MHOM/CI/86/DAL972</strain>
    </source>
</reference>
<evidence type="ECO:0000256" key="1">
    <source>
        <dbReference type="SAM" id="MobiDB-lite"/>
    </source>
</evidence>
<dbReference type="Proteomes" id="UP000002316">
    <property type="component" value="Chromosome 9"/>
</dbReference>
<evidence type="ECO:0000313" key="2">
    <source>
        <dbReference type="EMBL" id="CBH14271.1"/>
    </source>
</evidence>
<dbReference type="KEGG" id="tbg:TbgDal_IX3460"/>
<proteinExistence type="predicted"/>
<dbReference type="AlphaFoldDB" id="C9ZXX6"/>
<feature type="compositionally biased region" description="Polar residues" evidence="1">
    <location>
        <begin position="107"/>
        <end position="119"/>
    </location>
</feature>
<protein>
    <submittedName>
        <fullName evidence="2">T. brucei spp.-specific protein</fullName>
    </submittedName>
</protein>
<evidence type="ECO:0000313" key="3">
    <source>
        <dbReference type="Proteomes" id="UP000002316"/>
    </source>
</evidence>
<name>C9ZXX6_TRYB9</name>
<dbReference type="OrthoDB" id="252388at2759"/>
<gene>
    <name evidence="2" type="ORF">TbgDal_IX3460</name>
</gene>
<feature type="region of interest" description="Disordered" evidence="1">
    <location>
        <begin position="94"/>
        <end position="127"/>
    </location>
</feature>
<dbReference type="GeneID" id="23860350"/>
<dbReference type="VEuPathDB" id="TriTrypDB:Tbg972.9.3460"/>